<reference evidence="3" key="1">
    <citation type="submission" date="2016-10" db="EMBL/GenBank/DDBJ databases">
        <authorList>
            <person name="Varghese N."/>
            <person name="Submissions S."/>
        </authorList>
    </citation>
    <scope>NUCLEOTIDE SEQUENCE [LARGE SCALE GENOMIC DNA]</scope>
    <source>
        <strain evidence="3">DSM 5918</strain>
    </source>
</reference>
<dbReference type="InterPro" id="IPR007138">
    <property type="entry name" value="ABM_dom"/>
</dbReference>
<dbReference type="PROSITE" id="PS51725">
    <property type="entry name" value="ABM"/>
    <property type="match status" value="1"/>
</dbReference>
<dbReference type="GO" id="GO:0004497">
    <property type="term" value="F:monooxygenase activity"/>
    <property type="evidence" value="ECO:0007669"/>
    <property type="project" value="UniProtKB-KW"/>
</dbReference>
<organism evidence="2 3">
    <name type="scientific">Desulfomicrobium apsheronum</name>
    <dbReference type="NCBI Taxonomy" id="52560"/>
    <lineage>
        <taxon>Bacteria</taxon>
        <taxon>Pseudomonadati</taxon>
        <taxon>Thermodesulfobacteriota</taxon>
        <taxon>Desulfovibrionia</taxon>
        <taxon>Desulfovibrionales</taxon>
        <taxon>Desulfomicrobiaceae</taxon>
        <taxon>Desulfomicrobium</taxon>
    </lineage>
</organism>
<keyword evidence="2" id="KW-0560">Oxidoreductase</keyword>
<accession>A0A1I3YZ75</accession>
<evidence type="ECO:0000259" key="1">
    <source>
        <dbReference type="PROSITE" id="PS51725"/>
    </source>
</evidence>
<name>A0A1I3YZ75_9BACT</name>
<dbReference type="InterPro" id="IPR011008">
    <property type="entry name" value="Dimeric_a/b-barrel"/>
</dbReference>
<dbReference type="EMBL" id="FORX01000021">
    <property type="protein sequence ID" value="SFK36496.1"/>
    <property type="molecule type" value="Genomic_DNA"/>
</dbReference>
<dbReference type="PANTHER" id="PTHR33336:SF1">
    <property type="entry name" value="(4S)-4-HYDROXY-5-PHOSPHONOOXYPENTANE-2,3-DIONE ISOMERASE"/>
    <property type="match status" value="1"/>
</dbReference>
<sequence length="106" mass="12412">MFAVIVKVHIKPEHKKMFIDEMLADGRGSVNNEPDCLLFNIVQDHDDENLLHLYEVYKSAEAFEEHKATPHFVRWVETTQDWLAKPLEIATGVHLFPEDRVWKKQG</sequence>
<dbReference type="PANTHER" id="PTHR33336">
    <property type="entry name" value="QUINOL MONOOXYGENASE YGIN-RELATED"/>
    <property type="match status" value="1"/>
</dbReference>
<dbReference type="SUPFAM" id="SSF54909">
    <property type="entry name" value="Dimeric alpha+beta barrel"/>
    <property type="match status" value="1"/>
</dbReference>
<keyword evidence="2" id="KW-0503">Monooxygenase</keyword>
<proteinExistence type="predicted"/>
<keyword evidence="3" id="KW-1185">Reference proteome</keyword>
<feature type="domain" description="ABM" evidence="1">
    <location>
        <begin position="2"/>
        <end position="94"/>
    </location>
</feature>
<protein>
    <submittedName>
        <fullName evidence="2">Quinol monooxygenase YgiN</fullName>
    </submittedName>
</protein>
<dbReference type="STRING" id="52560.SAMN04488082_12170"/>
<dbReference type="Gene3D" id="3.30.70.100">
    <property type="match status" value="1"/>
</dbReference>
<dbReference type="GO" id="GO:0005829">
    <property type="term" value="C:cytosol"/>
    <property type="evidence" value="ECO:0007669"/>
    <property type="project" value="TreeGrafter"/>
</dbReference>
<dbReference type="Pfam" id="PF03992">
    <property type="entry name" value="ABM"/>
    <property type="match status" value="1"/>
</dbReference>
<gene>
    <name evidence="2" type="ORF">SAMN04488082_12170</name>
</gene>
<evidence type="ECO:0000313" key="3">
    <source>
        <dbReference type="Proteomes" id="UP000198635"/>
    </source>
</evidence>
<dbReference type="OrthoDB" id="9812754at2"/>
<evidence type="ECO:0000313" key="2">
    <source>
        <dbReference type="EMBL" id="SFK36496.1"/>
    </source>
</evidence>
<dbReference type="RefSeq" id="WP_092378427.1">
    <property type="nucleotide sequence ID" value="NZ_FORX01000021.1"/>
</dbReference>
<dbReference type="AlphaFoldDB" id="A0A1I3YZ75"/>
<dbReference type="InterPro" id="IPR050744">
    <property type="entry name" value="AI-2_Isomerase_LsrG"/>
</dbReference>
<dbReference type="Proteomes" id="UP000198635">
    <property type="component" value="Unassembled WGS sequence"/>
</dbReference>